<comment type="caution">
    <text evidence="3">The sequence shown here is derived from an EMBL/GenBank/DDBJ whole genome shotgun (WGS) entry which is preliminary data.</text>
</comment>
<gene>
    <name evidence="3" type="ORF">FHS40_008564</name>
</gene>
<protein>
    <recommendedName>
        <fullName evidence="2">Deoxyribonuclease NucA/NucB domain-containing protein</fullName>
    </recommendedName>
</protein>
<dbReference type="AlphaFoldDB" id="A0A7W8EZ01"/>
<feature type="chain" id="PRO_5038744043" description="Deoxyribonuclease NucA/NucB domain-containing protein" evidence="1">
    <location>
        <begin position="29"/>
        <end position="348"/>
    </location>
</feature>
<evidence type="ECO:0000313" key="3">
    <source>
        <dbReference type="EMBL" id="MBB5109436.1"/>
    </source>
</evidence>
<dbReference type="InterPro" id="IPR029476">
    <property type="entry name" value="DNase_NucA_NucB"/>
</dbReference>
<accession>A0A7W8EZ01</accession>
<name>A0A7W8EZ01_STRST</name>
<dbReference type="Pfam" id="PF14040">
    <property type="entry name" value="DNase_NucA_NucB"/>
    <property type="match status" value="1"/>
</dbReference>
<keyword evidence="1" id="KW-0732">Signal</keyword>
<dbReference type="Proteomes" id="UP000549009">
    <property type="component" value="Unassembled WGS sequence"/>
</dbReference>
<feature type="signal peptide" evidence="1">
    <location>
        <begin position="1"/>
        <end position="28"/>
    </location>
</feature>
<evidence type="ECO:0000259" key="2">
    <source>
        <dbReference type="Pfam" id="PF14040"/>
    </source>
</evidence>
<feature type="domain" description="Deoxyribonuclease NucA/NucB" evidence="2">
    <location>
        <begin position="266"/>
        <end position="346"/>
    </location>
</feature>
<reference evidence="3 4" key="1">
    <citation type="submission" date="2020-08" db="EMBL/GenBank/DDBJ databases">
        <title>Genomic Encyclopedia of Type Strains, Phase III (KMG-III): the genomes of soil and plant-associated and newly described type strains.</title>
        <authorList>
            <person name="Whitman W."/>
        </authorList>
    </citation>
    <scope>NUCLEOTIDE SEQUENCE [LARGE SCALE GENOMIC DNA]</scope>
    <source>
        <strain evidence="3 4">CECT 3146</strain>
    </source>
</reference>
<dbReference type="RefSeq" id="WP_184926394.1">
    <property type="nucleotide sequence ID" value="NZ_BMSQ01000033.1"/>
</dbReference>
<keyword evidence="4" id="KW-1185">Reference proteome</keyword>
<proteinExistence type="predicted"/>
<evidence type="ECO:0000256" key="1">
    <source>
        <dbReference type="SAM" id="SignalP"/>
    </source>
</evidence>
<sequence>MLRRRTYSIISGAAAIALAGGLVSVAQAAPAAGQEPVLRVTVGSVQPQAVPAEGAAAAVPCQRGKAIYNRYQSCIVVGATVNVLRNGRPVGSAHFDITHKMTLKQKSLKWSESIKVGKARLVGNARGITVGLKVTCNSSKCKPTNKFPRGRKLGGSEISGKINYQDKVAKLKKDSASAKYIYTFTKPGYAPGGFNYRSVPFRCDDTFWNRDHSARNMRPGCVFHTYIPVMTTMRDLTNIAKNIRGVQSRGKHYGRIGSGKPLHREADERKIHNNREKVCPSGQTPPEPGLSCDEYPFASTREGGHNVSADSRGTAWVPLQEQRQQGGRIQTFHKKERIVHRDAFWVSV</sequence>
<evidence type="ECO:0000313" key="4">
    <source>
        <dbReference type="Proteomes" id="UP000549009"/>
    </source>
</evidence>
<dbReference type="EMBL" id="JACHJD010000028">
    <property type="protein sequence ID" value="MBB5109436.1"/>
    <property type="molecule type" value="Genomic_DNA"/>
</dbReference>
<organism evidence="3 4">
    <name type="scientific">Streptomyces spectabilis</name>
    <dbReference type="NCBI Taxonomy" id="68270"/>
    <lineage>
        <taxon>Bacteria</taxon>
        <taxon>Bacillati</taxon>
        <taxon>Actinomycetota</taxon>
        <taxon>Actinomycetes</taxon>
        <taxon>Kitasatosporales</taxon>
        <taxon>Streptomycetaceae</taxon>
        <taxon>Streptomyces</taxon>
    </lineage>
</organism>